<dbReference type="KEGG" id="bspl:114867659"/>
<gene>
    <name evidence="3" type="primary">dthd1</name>
</gene>
<feature type="compositionally biased region" description="Basic and acidic residues" evidence="1">
    <location>
        <begin position="221"/>
        <end position="245"/>
    </location>
</feature>
<evidence type="ECO:0000313" key="3">
    <source>
        <dbReference type="RefSeq" id="XP_055363027.1"/>
    </source>
</evidence>
<dbReference type="Proteomes" id="UP000515150">
    <property type="component" value="Chromosome 2"/>
</dbReference>
<feature type="compositionally biased region" description="Basic and acidic residues" evidence="1">
    <location>
        <begin position="470"/>
        <end position="487"/>
    </location>
</feature>
<feature type="compositionally biased region" description="Basic and acidic residues" evidence="1">
    <location>
        <begin position="69"/>
        <end position="80"/>
    </location>
</feature>
<dbReference type="PANTHER" id="PTHR28336">
    <property type="entry name" value="BA1-643"/>
    <property type="match status" value="1"/>
</dbReference>
<name>A0A9W2XMV3_BETSP</name>
<dbReference type="OrthoDB" id="6118651at2759"/>
<dbReference type="AlphaFoldDB" id="A0A9W2XMV3"/>
<feature type="region of interest" description="Disordered" evidence="1">
    <location>
        <begin position="48"/>
        <end position="83"/>
    </location>
</feature>
<accession>A0A9W2XMV3</accession>
<dbReference type="PANTHER" id="PTHR28336:SF4">
    <property type="entry name" value="DEATH DOMAIN-CONTAINING PROTEIN 1"/>
    <property type="match status" value="1"/>
</dbReference>
<dbReference type="RefSeq" id="XP_055363027.1">
    <property type="nucleotide sequence ID" value="XM_055507052.1"/>
</dbReference>
<organism evidence="2 3">
    <name type="scientific">Betta splendens</name>
    <name type="common">Siamese fighting fish</name>
    <dbReference type="NCBI Taxonomy" id="158456"/>
    <lineage>
        <taxon>Eukaryota</taxon>
        <taxon>Metazoa</taxon>
        <taxon>Chordata</taxon>
        <taxon>Craniata</taxon>
        <taxon>Vertebrata</taxon>
        <taxon>Euteleostomi</taxon>
        <taxon>Actinopterygii</taxon>
        <taxon>Neopterygii</taxon>
        <taxon>Teleostei</taxon>
        <taxon>Neoteleostei</taxon>
        <taxon>Acanthomorphata</taxon>
        <taxon>Anabantaria</taxon>
        <taxon>Anabantiformes</taxon>
        <taxon>Anabantoidei</taxon>
        <taxon>Osphronemidae</taxon>
        <taxon>Betta</taxon>
    </lineage>
</organism>
<keyword evidence="2" id="KW-1185">Reference proteome</keyword>
<feature type="region of interest" description="Disordered" evidence="1">
    <location>
        <begin position="167"/>
        <end position="245"/>
    </location>
</feature>
<evidence type="ECO:0000256" key="1">
    <source>
        <dbReference type="SAM" id="MobiDB-lite"/>
    </source>
</evidence>
<evidence type="ECO:0000313" key="2">
    <source>
        <dbReference type="Proteomes" id="UP000515150"/>
    </source>
</evidence>
<dbReference type="GeneID" id="114867659"/>
<dbReference type="Gene3D" id="2.60.220.30">
    <property type="match status" value="1"/>
</dbReference>
<feature type="region of interest" description="Disordered" evidence="1">
    <location>
        <begin position="438"/>
        <end position="503"/>
    </location>
</feature>
<reference evidence="3" key="1">
    <citation type="submission" date="2025-08" db="UniProtKB">
        <authorList>
            <consortium name="RefSeq"/>
        </authorList>
    </citation>
    <scope>IDENTIFICATION</scope>
</reference>
<feature type="compositionally biased region" description="Polar residues" evidence="1">
    <location>
        <begin position="439"/>
        <end position="455"/>
    </location>
</feature>
<dbReference type="CTD" id="401124"/>
<proteinExistence type="predicted"/>
<feature type="compositionally biased region" description="Acidic residues" evidence="1">
    <location>
        <begin position="207"/>
        <end position="219"/>
    </location>
</feature>
<sequence length="861" mass="93166">MVLTYCIFQLSMDHDLNAQTEEAPPGTRSEDDLLNTLVEAGQELEAVRVKRHSSRALGPAGDGEEDEEGGRSPDEEQAERGRRKGVLRALRDLSVRHSERVAAWREVCVFHGSPPGGRASQPGSSAGAESHCFSDTLKSVGEDSLIVLDTLRAIVTKLDAEILRSCAEEASTDDGPPSTRDDRDPDSTAEDGGEEGRTSGCSHVEESGEQLDAECEANPEEGSRVDLQEKETRTENDTSKEETKTEWITVGAEDSRSQLLEASFIRAPLGVAAALRCESADALSGLMVSGSEELVSRVVRVEVQQGASLRFPVTVAVPFRARYRSNYRDVAVKIVDGAGRTSYVSPVVAEEAWGGQRGTLAEVRVYSLGVFAVVSCLKRERYSVPSRGLSLKLSTDPRVSLSYLPGSFTAPVMAQVMVQPVDAILLAAVRSRSDGHRSVVSTSPLLHLTHPTSQPLRRPLSVTLPCPPNPERKKDPRGPREEKEHQHTSTRGSAPPQDGGDSHKVRIVQASKETSSELLVALGSKDKHWNVLEKVHVRNQQNGLVSLELTESVDRLLVARLLPPLQPGLAASFALELERAACSHAVAVVLGRRGDDPRGVLVAALPSRELGWERNRLRAQGYGELLEASPEVSMCEGDQLLLRFSGNVASAEAGSGTQRVECVTFHSQRRNHLLVQLTEVDPFGNYSSPHYKGTLLFFKVARGQLLWSSDGAFPVNTAPPDADPVCKLPLTLPKKARNINRPIAAKVKLCGESDSLPDALLLWLSAELSEDDLAPLAASLRLRRGAAQLVKLRAGSSLSAHAFHVLAMWRRGLPAAPAQPKAAQLAQGLARSGRPDLARELLQRQAAAAGRRPLQHGAKER</sequence>
<protein>
    <submittedName>
        <fullName evidence="3">Death domain-containing protein 1 isoform X1</fullName>
    </submittedName>
</protein>